<proteinExistence type="predicted"/>
<accession>A0ABX2D0W5</accession>
<dbReference type="RefSeq" id="WP_172188576.1">
    <property type="nucleotide sequence ID" value="NZ_CAWPPK010000265.1"/>
</dbReference>
<reference evidence="2 3" key="1">
    <citation type="journal article" date="2020" name="Sci. Rep.">
        <title>A novel cyanobacterial geosmin producer, revising GeoA distribution and dispersion patterns in Bacteria.</title>
        <authorList>
            <person name="Churro C."/>
            <person name="Semedo-Aguiar A.P."/>
            <person name="Silva A.D."/>
            <person name="Pereira-Leal J.B."/>
            <person name="Leite R.B."/>
        </authorList>
    </citation>
    <scope>NUCLEOTIDE SEQUENCE [LARGE SCALE GENOMIC DNA]</scope>
    <source>
        <strain evidence="2 3">IPMA8</strain>
    </source>
</reference>
<organism evidence="2 3">
    <name type="scientific">Microcoleus asticus IPMA8</name>
    <dbReference type="NCBI Taxonomy" id="2563858"/>
    <lineage>
        <taxon>Bacteria</taxon>
        <taxon>Bacillati</taxon>
        <taxon>Cyanobacteriota</taxon>
        <taxon>Cyanophyceae</taxon>
        <taxon>Oscillatoriophycideae</taxon>
        <taxon>Oscillatoriales</taxon>
        <taxon>Microcoleaceae</taxon>
        <taxon>Microcoleus</taxon>
        <taxon>Microcoleus asticus</taxon>
    </lineage>
</organism>
<protein>
    <submittedName>
        <fullName evidence="2">Uncharacterized protein</fullName>
    </submittedName>
</protein>
<feature type="compositionally biased region" description="Polar residues" evidence="1">
    <location>
        <begin position="23"/>
        <end position="33"/>
    </location>
</feature>
<feature type="region of interest" description="Disordered" evidence="1">
    <location>
        <begin position="1"/>
        <end position="36"/>
    </location>
</feature>
<evidence type="ECO:0000313" key="2">
    <source>
        <dbReference type="EMBL" id="NQE35300.1"/>
    </source>
</evidence>
<comment type="caution">
    <text evidence="2">The sequence shown here is derived from an EMBL/GenBank/DDBJ whole genome shotgun (WGS) entry which is preliminary data.</text>
</comment>
<evidence type="ECO:0000313" key="3">
    <source>
        <dbReference type="Proteomes" id="UP000702425"/>
    </source>
</evidence>
<dbReference type="EMBL" id="SRRZ01000051">
    <property type="protein sequence ID" value="NQE35300.1"/>
    <property type="molecule type" value="Genomic_DNA"/>
</dbReference>
<sequence length="95" mass="10029">MSRSRAAQSIAAQYRADGGKPPQTVSRHPNLNWTVGRVPPAATGIGRFDRGRAIDCPELLKAGLPGRGPAVNIRRAIAPGFSLASRGVFQLPLEG</sequence>
<feature type="compositionally biased region" description="Low complexity" evidence="1">
    <location>
        <begin position="1"/>
        <end position="16"/>
    </location>
</feature>
<keyword evidence="3" id="KW-1185">Reference proteome</keyword>
<gene>
    <name evidence="2" type="ORF">E5S67_03030</name>
</gene>
<evidence type="ECO:0000256" key="1">
    <source>
        <dbReference type="SAM" id="MobiDB-lite"/>
    </source>
</evidence>
<dbReference type="Proteomes" id="UP000702425">
    <property type="component" value="Unassembled WGS sequence"/>
</dbReference>
<name>A0ABX2D0W5_9CYAN</name>